<dbReference type="KEGG" id="dti:Desti_0543"/>
<reference evidence="2" key="1">
    <citation type="submission" date="2012-06" db="EMBL/GenBank/DDBJ databases">
        <title>Complete sequence of chromosome of Desulfomonile tiedjei DSM 6799.</title>
        <authorList>
            <person name="Lucas S."/>
            <person name="Copeland A."/>
            <person name="Lapidus A."/>
            <person name="Glavina del Rio T."/>
            <person name="Dalin E."/>
            <person name="Tice H."/>
            <person name="Bruce D."/>
            <person name="Goodwin L."/>
            <person name="Pitluck S."/>
            <person name="Peters L."/>
            <person name="Ovchinnikova G."/>
            <person name="Zeytun A."/>
            <person name="Lu M."/>
            <person name="Kyrpides N."/>
            <person name="Mavromatis K."/>
            <person name="Ivanova N."/>
            <person name="Brettin T."/>
            <person name="Detter J.C."/>
            <person name="Han C."/>
            <person name="Larimer F."/>
            <person name="Land M."/>
            <person name="Hauser L."/>
            <person name="Markowitz V."/>
            <person name="Cheng J.-F."/>
            <person name="Hugenholtz P."/>
            <person name="Woyke T."/>
            <person name="Wu D."/>
            <person name="Spring S."/>
            <person name="Schroeder M."/>
            <person name="Brambilla E."/>
            <person name="Klenk H.-P."/>
            <person name="Eisen J.A."/>
        </authorList>
    </citation>
    <scope>NUCLEOTIDE SEQUENCE [LARGE SCALE GENOMIC DNA]</scope>
    <source>
        <strain evidence="2">ATCC 49306 / DSM 6799 / DCB-1</strain>
    </source>
</reference>
<name>I4C135_DESTA</name>
<protein>
    <submittedName>
        <fullName evidence="1">Uncharacterized protein</fullName>
    </submittedName>
</protein>
<gene>
    <name evidence="1" type="ordered locus">Desti_0543</name>
</gene>
<proteinExistence type="predicted"/>
<dbReference type="Proteomes" id="UP000006055">
    <property type="component" value="Chromosome"/>
</dbReference>
<evidence type="ECO:0000313" key="2">
    <source>
        <dbReference type="Proteomes" id="UP000006055"/>
    </source>
</evidence>
<sequence>MPHTHNIGYYIGHMNDESLADALADFEDPLEGRSADFLSSLNDEDFEDDLRLDFDDY</sequence>
<dbReference type="RefSeq" id="WP_014808434.1">
    <property type="nucleotide sequence ID" value="NC_018025.1"/>
</dbReference>
<dbReference type="EMBL" id="CP003360">
    <property type="protein sequence ID" value="AFM23276.1"/>
    <property type="molecule type" value="Genomic_DNA"/>
</dbReference>
<dbReference type="HOGENOM" id="CLU_2989312_0_0_7"/>
<organism evidence="1 2">
    <name type="scientific">Desulfomonile tiedjei (strain ATCC 49306 / DSM 6799 / DCB-1)</name>
    <dbReference type="NCBI Taxonomy" id="706587"/>
    <lineage>
        <taxon>Bacteria</taxon>
        <taxon>Pseudomonadati</taxon>
        <taxon>Thermodesulfobacteriota</taxon>
        <taxon>Desulfomonilia</taxon>
        <taxon>Desulfomonilales</taxon>
        <taxon>Desulfomonilaceae</taxon>
        <taxon>Desulfomonile</taxon>
    </lineage>
</organism>
<dbReference type="AlphaFoldDB" id="I4C135"/>
<keyword evidence="2" id="KW-1185">Reference proteome</keyword>
<accession>I4C135</accession>
<evidence type="ECO:0000313" key="1">
    <source>
        <dbReference type="EMBL" id="AFM23276.1"/>
    </source>
</evidence>